<gene>
    <name evidence="5" type="ORF">M431DRAFT_498472</name>
</gene>
<evidence type="ECO:0000256" key="1">
    <source>
        <dbReference type="ARBA" id="ARBA00022722"/>
    </source>
</evidence>
<evidence type="ECO:0000256" key="3">
    <source>
        <dbReference type="ARBA" id="ARBA00022839"/>
    </source>
</evidence>
<evidence type="ECO:0000259" key="4">
    <source>
        <dbReference type="SMART" id="SM00479"/>
    </source>
</evidence>
<evidence type="ECO:0000313" key="6">
    <source>
        <dbReference type="Proteomes" id="UP000241690"/>
    </source>
</evidence>
<dbReference type="GO" id="GO:0000027">
    <property type="term" value="P:ribosomal large subunit assembly"/>
    <property type="evidence" value="ECO:0007669"/>
    <property type="project" value="TreeGrafter"/>
</dbReference>
<dbReference type="InterPro" id="IPR013520">
    <property type="entry name" value="Ribonucl_H"/>
</dbReference>
<accession>A0A2T4A2M1</accession>
<dbReference type="AlphaFoldDB" id="A0A2T4A2M1"/>
<feature type="domain" description="Exonuclease" evidence="4">
    <location>
        <begin position="14"/>
        <end position="192"/>
    </location>
</feature>
<dbReference type="InterPro" id="IPR036397">
    <property type="entry name" value="RNaseH_sf"/>
</dbReference>
<keyword evidence="6" id="KW-1185">Reference proteome</keyword>
<dbReference type="InterPro" id="IPR012337">
    <property type="entry name" value="RNaseH-like_sf"/>
</dbReference>
<evidence type="ECO:0000256" key="2">
    <source>
        <dbReference type="ARBA" id="ARBA00022801"/>
    </source>
</evidence>
<dbReference type="InterPro" id="IPR047021">
    <property type="entry name" value="REXO1/3/4-like"/>
</dbReference>
<dbReference type="GeneID" id="36626267"/>
<dbReference type="Proteomes" id="UP000241690">
    <property type="component" value="Unassembled WGS sequence"/>
</dbReference>
<reference evidence="5 6" key="1">
    <citation type="submission" date="2016-07" db="EMBL/GenBank/DDBJ databases">
        <title>Multiple horizontal gene transfer events from other fungi enriched the ability of initially mycotrophic Trichoderma (Ascomycota) to feed on dead plant biomass.</title>
        <authorList>
            <consortium name="DOE Joint Genome Institute"/>
            <person name="Aerts A."/>
            <person name="Atanasova L."/>
            <person name="Chenthamara K."/>
            <person name="Zhang J."/>
            <person name="Grujic M."/>
            <person name="Henrissat B."/>
            <person name="Kuo A."/>
            <person name="Salamov A."/>
            <person name="Lipzen A."/>
            <person name="Labutti K."/>
            <person name="Barry K."/>
            <person name="Miao Y."/>
            <person name="Rahimi M.J."/>
            <person name="Shen Q."/>
            <person name="Grigoriev I.V."/>
            <person name="Kubicek C.P."/>
            <person name="Druzhinina I.S."/>
        </authorList>
    </citation>
    <scope>NUCLEOTIDE SEQUENCE [LARGE SCALE GENOMIC DNA]</scope>
    <source>
        <strain evidence="5 6">CBS 226.95</strain>
    </source>
</reference>
<protein>
    <recommendedName>
        <fullName evidence="4">Exonuclease domain-containing protein</fullName>
    </recommendedName>
</protein>
<evidence type="ECO:0000313" key="5">
    <source>
        <dbReference type="EMBL" id="PTB51223.1"/>
    </source>
</evidence>
<dbReference type="SMART" id="SM00479">
    <property type="entry name" value="EXOIII"/>
    <property type="match status" value="1"/>
</dbReference>
<sequence length="206" mass="23349">MDTAFRHSSTGLRKAVAVRCEWGRLADGRRELLAICAIDVLTGETLIESLVTPLRQVKKWRDSVHGITLGKITAARKKKLCLRGWKEARAKLFEHIDEKTILIGYTIGTDLRLLRLFHKKIIDSRILATSPISGQQLGPKQRPQWPMSKICSDFLGFASQQNAIYTSGTESAFENALVSREIALQSIQRPKEFARWVTKSREDFRA</sequence>
<dbReference type="PANTHER" id="PTHR12801:SF114">
    <property type="entry name" value="EXONUCLEASE, PUTATIVE (AFU_ORTHOLOGUE AFUA_7G00870)-RELATED"/>
    <property type="match status" value="1"/>
</dbReference>
<dbReference type="RefSeq" id="XP_024770900.1">
    <property type="nucleotide sequence ID" value="XM_024917698.1"/>
</dbReference>
<dbReference type="GO" id="GO:0005634">
    <property type="term" value="C:nucleus"/>
    <property type="evidence" value="ECO:0007669"/>
    <property type="project" value="TreeGrafter"/>
</dbReference>
<organism evidence="5 6">
    <name type="scientific">Trichoderma harzianum CBS 226.95</name>
    <dbReference type="NCBI Taxonomy" id="983964"/>
    <lineage>
        <taxon>Eukaryota</taxon>
        <taxon>Fungi</taxon>
        <taxon>Dikarya</taxon>
        <taxon>Ascomycota</taxon>
        <taxon>Pezizomycotina</taxon>
        <taxon>Sordariomycetes</taxon>
        <taxon>Hypocreomycetidae</taxon>
        <taxon>Hypocreales</taxon>
        <taxon>Hypocreaceae</taxon>
        <taxon>Trichoderma</taxon>
    </lineage>
</organism>
<keyword evidence="2" id="KW-0378">Hydrolase</keyword>
<dbReference type="SUPFAM" id="SSF53098">
    <property type="entry name" value="Ribonuclease H-like"/>
    <property type="match status" value="1"/>
</dbReference>
<dbReference type="EMBL" id="KZ679686">
    <property type="protein sequence ID" value="PTB51223.1"/>
    <property type="molecule type" value="Genomic_DNA"/>
</dbReference>
<dbReference type="GO" id="GO:0006364">
    <property type="term" value="P:rRNA processing"/>
    <property type="evidence" value="ECO:0007669"/>
    <property type="project" value="TreeGrafter"/>
</dbReference>
<dbReference type="GO" id="GO:0003676">
    <property type="term" value="F:nucleic acid binding"/>
    <property type="evidence" value="ECO:0007669"/>
    <property type="project" value="InterPro"/>
</dbReference>
<keyword evidence="3" id="KW-0269">Exonuclease</keyword>
<name>A0A2T4A2M1_TRIHA</name>
<dbReference type="PANTHER" id="PTHR12801">
    <property type="entry name" value="RNA EXONUCLEASE REXO1 / RECO3 FAMILY MEMBER-RELATED"/>
    <property type="match status" value="1"/>
</dbReference>
<keyword evidence="1" id="KW-0540">Nuclease</keyword>
<dbReference type="GO" id="GO:0004527">
    <property type="term" value="F:exonuclease activity"/>
    <property type="evidence" value="ECO:0007669"/>
    <property type="project" value="UniProtKB-KW"/>
</dbReference>
<dbReference type="Gene3D" id="3.30.420.10">
    <property type="entry name" value="Ribonuclease H-like superfamily/Ribonuclease H"/>
    <property type="match status" value="1"/>
</dbReference>
<proteinExistence type="predicted"/>
<dbReference type="STRING" id="983964.A0A2T4A2M1"/>